<dbReference type="InterPro" id="IPR016187">
    <property type="entry name" value="CTDL_fold"/>
</dbReference>
<dbReference type="SMART" id="SM00060">
    <property type="entry name" value="FN3"/>
    <property type="match status" value="5"/>
</dbReference>
<reference evidence="6" key="1">
    <citation type="submission" date="2018-06" db="EMBL/GenBank/DDBJ databases">
        <title>Genome assembly of Danube salmon.</title>
        <authorList>
            <person name="Macqueen D.J."/>
            <person name="Gundappa M.K."/>
        </authorList>
    </citation>
    <scope>NUCLEOTIDE SEQUENCE [LARGE SCALE GENOMIC DNA]</scope>
</reference>
<proteinExistence type="predicted"/>
<dbReference type="PROSITE" id="PS50041">
    <property type="entry name" value="C_TYPE_LECTIN_2"/>
    <property type="match status" value="1"/>
</dbReference>
<dbReference type="GeneTree" id="ENSGT00940000168324"/>
<dbReference type="CDD" id="cd00037">
    <property type="entry name" value="CLECT"/>
    <property type="match status" value="1"/>
</dbReference>
<evidence type="ECO:0000259" key="4">
    <source>
        <dbReference type="PROSITE" id="PS50853"/>
    </source>
</evidence>
<dbReference type="InterPro" id="IPR036116">
    <property type="entry name" value="FN3_sf"/>
</dbReference>
<evidence type="ECO:0000313" key="6">
    <source>
        <dbReference type="Proteomes" id="UP000314982"/>
    </source>
</evidence>
<keyword evidence="1" id="KW-0677">Repeat</keyword>
<dbReference type="SUPFAM" id="SSF56436">
    <property type="entry name" value="C-type lectin-like"/>
    <property type="match status" value="1"/>
</dbReference>
<protein>
    <recommendedName>
        <fullName evidence="7">Receptor-type tyrosine-protein phosphatase eta-like</fullName>
    </recommendedName>
</protein>
<dbReference type="Pfam" id="PF00041">
    <property type="entry name" value="fn3"/>
    <property type="match status" value="4"/>
</dbReference>
<dbReference type="InterPro" id="IPR013783">
    <property type="entry name" value="Ig-like_fold"/>
</dbReference>
<dbReference type="InterPro" id="IPR003961">
    <property type="entry name" value="FN3_dom"/>
</dbReference>
<dbReference type="InterPro" id="IPR050991">
    <property type="entry name" value="ECM_Regulatory_Proteins"/>
</dbReference>
<dbReference type="PROSITE" id="PS50853">
    <property type="entry name" value="FN3"/>
    <property type="match status" value="4"/>
</dbReference>
<dbReference type="Gene3D" id="3.10.100.10">
    <property type="entry name" value="Mannose-Binding Protein A, subunit A"/>
    <property type="match status" value="1"/>
</dbReference>
<feature type="signal peptide" evidence="2">
    <location>
        <begin position="1"/>
        <end position="19"/>
    </location>
</feature>
<dbReference type="InterPro" id="IPR001304">
    <property type="entry name" value="C-type_lectin-like"/>
</dbReference>
<evidence type="ECO:0000313" key="5">
    <source>
        <dbReference type="Ensembl" id="ENSHHUP00000061528.1"/>
    </source>
</evidence>
<keyword evidence="2" id="KW-0732">Signal</keyword>
<reference evidence="5" key="2">
    <citation type="submission" date="2025-08" db="UniProtKB">
        <authorList>
            <consortium name="Ensembl"/>
        </authorList>
    </citation>
    <scope>IDENTIFICATION</scope>
</reference>
<dbReference type="Gene3D" id="2.60.40.10">
    <property type="entry name" value="Immunoglobulins"/>
    <property type="match status" value="5"/>
</dbReference>
<feature type="domain" description="Fibronectin type-III" evidence="4">
    <location>
        <begin position="351"/>
        <end position="436"/>
    </location>
</feature>
<evidence type="ECO:0000256" key="2">
    <source>
        <dbReference type="SAM" id="SignalP"/>
    </source>
</evidence>
<keyword evidence="6" id="KW-1185">Reference proteome</keyword>
<feature type="domain" description="C-type lectin" evidence="3">
    <location>
        <begin position="18"/>
        <end position="99"/>
    </location>
</feature>
<dbReference type="Proteomes" id="UP000314982">
    <property type="component" value="Unassembled WGS sequence"/>
</dbReference>
<dbReference type="AlphaFoldDB" id="A0A4W5PH56"/>
<feature type="domain" description="Fibronectin type-III" evidence="4">
    <location>
        <begin position="437"/>
        <end position="528"/>
    </location>
</feature>
<accession>A0A4W5PH56</accession>
<dbReference type="PANTHER" id="PTHR46708:SF11">
    <property type="entry name" value="RECEPTOR-TYPE TYROSINE-PROTEIN PHOSPHATASE ETA-LIKE"/>
    <property type="match status" value="1"/>
</dbReference>
<feature type="domain" description="Fibronectin type-III" evidence="4">
    <location>
        <begin position="264"/>
        <end position="350"/>
    </location>
</feature>
<dbReference type="SUPFAM" id="SSF49265">
    <property type="entry name" value="Fibronectin type III"/>
    <property type="match status" value="3"/>
</dbReference>
<dbReference type="Ensembl" id="ENSHHUT00000063615.1">
    <property type="protein sequence ID" value="ENSHHUP00000061528.1"/>
    <property type="gene ID" value="ENSHHUG00000036455.1"/>
</dbReference>
<name>A0A4W5PH56_9TELE</name>
<reference evidence="5" key="3">
    <citation type="submission" date="2025-09" db="UniProtKB">
        <authorList>
            <consortium name="Ensembl"/>
        </authorList>
    </citation>
    <scope>IDENTIFICATION</scope>
</reference>
<evidence type="ECO:0000256" key="1">
    <source>
        <dbReference type="ARBA" id="ARBA00022737"/>
    </source>
</evidence>
<dbReference type="PANTHER" id="PTHR46708">
    <property type="entry name" value="TENASCIN"/>
    <property type="match status" value="1"/>
</dbReference>
<feature type="domain" description="Fibronectin type-III" evidence="4">
    <location>
        <begin position="614"/>
        <end position="706"/>
    </location>
</feature>
<dbReference type="CDD" id="cd00063">
    <property type="entry name" value="FN3"/>
    <property type="match status" value="5"/>
</dbReference>
<dbReference type="InterPro" id="IPR016186">
    <property type="entry name" value="C-type_lectin-like/link_sf"/>
</dbReference>
<evidence type="ECO:0008006" key="7">
    <source>
        <dbReference type="Google" id="ProtNLM"/>
    </source>
</evidence>
<feature type="chain" id="PRO_5021251308" description="Receptor-type tyrosine-protein phosphatase eta-like" evidence="2">
    <location>
        <begin position="20"/>
        <end position="763"/>
    </location>
</feature>
<sequence length="763" mass="85261">MGRIQHMILWAVLVVCCVAERQYFLQSNSSTWEQARLHCQVCYKEMVSLTPDNIQQLVQNLTSSYWIGLRKTMNNGSFPWSHWSNGNPLTFQNWYPGRPILSMPKKPVNNVFNYYYYSIRPNDCGCCCTNNSNPTSVPPATTVTSSYHGTDYGNATDDLFTENVNMTASSTMTPTVTTKVTRMTPAVTTNVTKMTSVMTLGSTFFPGVTGGINGTNMTSGTNGTNETETDVYIEEPCIAMLSFGLWVDKICSEFLPSICYEDRFYGNATMTNKTLHSATLSWTRGPGNISGYRVEVKSTDYNLTLNHTNLNQTFDLSNLTAGTQYRVQVFPIKCGRDLNPQNVSFYTKPGVIQILNVTKVSETNISLSWFAPEGNHDLYNIQVRGEPDLKVTTRTESALVKGLIPGGFYTFEVNAEVEDKSIEGDRLNISSYTKPGKVSNLKSSALTKDSVHFQWEQPTGNTSGYKVYAWREENKTFEILRKNLTDTNLRVMNQSSGAKIWLSVVALVPDGSVEGEPSTAMGLTTPGEVTDLQLSVTADTINVTWTPPQGNYETFSVQLNLTSTMEVKKENTTASQLLFTNLNAGVKYTVTVTTLNVYLMSDPKNISKFTLPLPPQSAKIDSFNKSHVTLSWKAPMKSQGVQILYLVKCHAEFWNNTQTSETYATNYTFHKLNAGTNYTFEVKVKAGTMESEPVGTSQTTNATVRVQTMTMACSSSEPSFCENSGTRTKVLENLTRHFRMWFSKMENNISVNTVFWELEWREA</sequence>
<evidence type="ECO:0000259" key="3">
    <source>
        <dbReference type="PROSITE" id="PS50041"/>
    </source>
</evidence>
<dbReference type="STRING" id="62062.ENSHHUP00000061528"/>
<organism evidence="5 6">
    <name type="scientific">Hucho hucho</name>
    <name type="common">huchen</name>
    <dbReference type="NCBI Taxonomy" id="62062"/>
    <lineage>
        <taxon>Eukaryota</taxon>
        <taxon>Metazoa</taxon>
        <taxon>Chordata</taxon>
        <taxon>Craniata</taxon>
        <taxon>Vertebrata</taxon>
        <taxon>Euteleostomi</taxon>
        <taxon>Actinopterygii</taxon>
        <taxon>Neopterygii</taxon>
        <taxon>Teleostei</taxon>
        <taxon>Protacanthopterygii</taxon>
        <taxon>Salmoniformes</taxon>
        <taxon>Salmonidae</taxon>
        <taxon>Salmoninae</taxon>
        <taxon>Hucho</taxon>
    </lineage>
</organism>
<dbReference type="Pfam" id="PF00059">
    <property type="entry name" value="Lectin_C"/>
    <property type="match status" value="1"/>
</dbReference>